<keyword evidence="10" id="KW-0812">Transmembrane</keyword>
<dbReference type="STRING" id="504472.Slin_2255"/>
<dbReference type="GO" id="GO:0004673">
    <property type="term" value="F:protein histidine kinase activity"/>
    <property type="evidence" value="ECO:0007669"/>
    <property type="project" value="UniProtKB-EC"/>
</dbReference>
<dbReference type="Gene3D" id="3.30.450.20">
    <property type="entry name" value="PAS domain"/>
    <property type="match status" value="1"/>
</dbReference>
<evidence type="ECO:0000256" key="2">
    <source>
        <dbReference type="ARBA" id="ARBA00012438"/>
    </source>
</evidence>
<evidence type="ECO:0000256" key="6">
    <source>
        <dbReference type="ARBA" id="ARBA00022777"/>
    </source>
</evidence>
<dbReference type="Pfam" id="PF02518">
    <property type="entry name" value="HATPase_c"/>
    <property type="match status" value="1"/>
</dbReference>
<keyword evidence="10" id="KW-1133">Transmembrane helix</keyword>
<keyword evidence="7" id="KW-0067">ATP-binding</keyword>
<proteinExistence type="predicted"/>
<dbReference type="PANTHER" id="PTHR41523:SF8">
    <property type="entry name" value="ETHYLENE RESPONSE SENSOR PROTEIN"/>
    <property type="match status" value="1"/>
</dbReference>
<protein>
    <recommendedName>
        <fullName evidence="2">histidine kinase</fullName>
        <ecNumber evidence="2">2.7.13.3</ecNumber>
    </recommendedName>
</protein>
<name>D2QEM4_SPILD</name>
<dbReference type="Pfam" id="PF13424">
    <property type="entry name" value="TPR_12"/>
    <property type="match status" value="1"/>
</dbReference>
<dbReference type="HOGENOM" id="CLU_022307_1_0_10"/>
<dbReference type="GO" id="GO:0005524">
    <property type="term" value="F:ATP binding"/>
    <property type="evidence" value="ECO:0007669"/>
    <property type="project" value="UniProtKB-KW"/>
</dbReference>
<dbReference type="PROSITE" id="PS50005">
    <property type="entry name" value="TPR"/>
    <property type="match status" value="1"/>
</dbReference>
<dbReference type="Proteomes" id="UP000002028">
    <property type="component" value="Chromosome"/>
</dbReference>
<dbReference type="SMART" id="SM00387">
    <property type="entry name" value="HATPase_c"/>
    <property type="match status" value="1"/>
</dbReference>
<feature type="transmembrane region" description="Helical" evidence="10">
    <location>
        <begin position="404"/>
        <end position="425"/>
    </location>
</feature>
<dbReference type="Gene3D" id="1.25.40.10">
    <property type="entry name" value="Tetratricopeptide repeat domain"/>
    <property type="match status" value="2"/>
</dbReference>
<accession>D2QEM4</accession>
<reference evidence="12 13" key="1">
    <citation type="journal article" date="2010" name="Stand. Genomic Sci.">
        <title>Complete genome sequence of Spirosoma linguale type strain (1).</title>
        <authorList>
            <person name="Lail K."/>
            <person name="Sikorski J."/>
            <person name="Saunders E."/>
            <person name="Lapidus A."/>
            <person name="Glavina Del Rio T."/>
            <person name="Copeland A."/>
            <person name="Tice H."/>
            <person name="Cheng J.-F."/>
            <person name="Lucas S."/>
            <person name="Nolan M."/>
            <person name="Bruce D."/>
            <person name="Goodwin L."/>
            <person name="Pitluck S."/>
            <person name="Ivanova N."/>
            <person name="Mavromatis K."/>
            <person name="Ovchinnikova G."/>
            <person name="Pati A."/>
            <person name="Chen A."/>
            <person name="Palaniappan K."/>
            <person name="Land M."/>
            <person name="Hauser L."/>
            <person name="Chang Y.-J."/>
            <person name="Jeffries C.D."/>
            <person name="Chain P."/>
            <person name="Brettin T."/>
            <person name="Detter J.C."/>
            <person name="Schuetze A."/>
            <person name="Rohde M."/>
            <person name="Tindall B.J."/>
            <person name="Goeker M."/>
            <person name="Bristow J."/>
            <person name="Eisen J.A."/>
            <person name="Markowitz V."/>
            <person name="Hugenholtz P."/>
            <person name="Kyrpides N.C."/>
            <person name="Klenk H.-P."/>
            <person name="Chen F."/>
        </authorList>
    </citation>
    <scope>NUCLEOTIDE SEQUENCE [LARGE SCALE GENOMIC DNA]</scope>
    <source>
        <strain evidence="13">ATCC 33905 / DSM 74 / LMG 10896 / Claus 1</strain>
    </source>
</reference>
<feature type="coiled-coil region" evidence="9">
    <location>
        <begin position="367"/>
        <end position="403"/>
    </location>
</feature>
<keyword evidence="4" id="KW-0808">Transferase</keyword>
<feature type="repeat" description="TPR" evidence="8">
    <location>
        <begin position="130"/>
        <end position="163"/>
    </location>
</feature>
<dbReference type="SMART" id="SM00028">
    <property type="entry name" value="TPR"/>
    <property type="match status" value="5"/>
</dbReference>
<evidence type="ECO:0000256" key="8">
    <source>
        <dbReference type="PROSITE-ProRule" id="PRU00339"/>
    </source>
</evidence>
<dbReference type="InterPro" id="IPR019734">
    <property type="entry name" value="TPR_rpt"/>
</dbReference>
<dbReference type="SUPFAM" id="SSF48452">
    <property type="entry name" value="TPR-like"/>
    <property type="match status" value="2"/>
</dbReference>
<comment type="catalytic activity">
    <reaction evidence="1">
        <text>ATP + protein L-histidine = ADP + protein N-phospho-L-histidine.</text>
        <dbReference type="EC" id="2.7.13.3"/>
    </reaction>
</comment>
<organism evidence="12 13">
    <name type="scientific">Spirosoma linguale (strain ATCC 33905 / DSM 74 / LMG 10896 / Claus 1)</name>
    <dbReference type="NCBI Taxonomy" id="504472"/>
    <lineage>
        <taxon>Bacteria</taxon>
        <taxon>Pseudomonadati</taxon>
        <taxon>Bacteroidota</taxon>
        <taxon>Cytophagia</taxon>
        <taxon>Cytophagales</taxon>
        <taxon>Cytophagaceae</taxon>
        <taxon>Spirosoma</taxon>
    </lineage>
</organism>
<evidence type="ECO:0000256" key="1">
    <source>
        <dbReference type="ARBA" id="ARBA00000085"/>
    </source>
</evidence>
<dbReference type="InterPro" id="IPR003594">
    <property type="entry name" value="HATPase_dom"/>
</dbReference>
<dbReference type="eggNOG" id="COG3920">
    <property type="taxonomic scope" value="Bacteria"/>
</dbReference>
<evidence type="ECO:0000313" key="13">
    <source>
        <dbReference type="Proteomes" id="UP000002028"/>
    </source>
</evidence>
<evidence type="ECO:0000256" key="10">
    <source>
        <dbReference type="SAM" id="Phobius"/>
    </source>
</evidence>
<keyword evidence="3" id="KW-0597">Phosphoprotein</keyword>
<evidence type="ECO:0000256" key="9">
    <source>
        <dbReference type="SAM" id="Coils"/>
    </source>
</evidence>
<sequence>MNYPHASSDSLNEAGLFRLGCLNRTLCADKNRVPWVILVATHCKRPSPMPVRFKYARLLIVFMLIQAGESFGQSNWLPPSLENAPDSARVWTLGQIGDSLVNAGQLKSARQAYQQGLFLAQRMGTPRSIGLAYRGMGYWYEHVSDYTQAIAYYQQALTEFKKANDVRNTASTLYFISFSYDQLHNDKQAFHYAELGMKLARQAEMNEVLVQFYEQMAHLLGHGKDEKQADAYMQKVLAYYKDKGDSSTYYTALFNSALMDKNRKLYTLAEDKFRRGEQFATRQKDAYFLGFIWASLPYALIPQNKLDEAEKYCRQALRWVQETGTNKYSMLADINDHLSHIAEKRGDYRQALFYYKQQVINRDSIVNETKNRQLAELETRYQTQQKEVEINQLQETNAVQERQILAGIAGLIVLTLLLATLYWLYRRVQHSRLHIQQQSDQMALLMKELHHRVKNNLAIVSSLLKLQSNRLSDEKAVQAVREGQQRVEAMSLIHQRLYQTEQVTTVDMREYLTDLSASLMRAYGHEADQFDLQLTVEQPKLDVDVAMPLGLIVNELATNAFKYAYNGKHRPFLRIALLNQETESGITLEVQDNGPGVDVAAWQLTSGPSSFGKRLIASLSEQLEGEFKFHRQDGTLFRLYVPEVRLQA</sequence>
<dbReference type="Gene3D" id="3.30.565.10">
    <property type="entry name" value="Histidine kinase-like ATPase, C-terminal domain"/>
    <property type="match status" value="1"/>
</dbReference>
<evidence type="ECO:0000256" key="5">
    <source>
        <dbReference type="ARBA" id="ARBA00022741"/>
    </source>
</evidence>
<dbReference type="PANTHER" id="PTHR41523">
    <property type="entry name" value="TWO-COMPONENT SYSTEM SENSOR PROTEIN"/>
    <property type="match status" value="1"/>
</dbReference>
<keyword evidence="8" id="KW-0802">TPR repeat</keyword>
<dbReference type="SUPFAM" id="SSF55874">
    <property type="entry name" value="ATPase domain of HSP90 chaperone/DNA topoisomerase II/histidine kinase"/>
    <property type="match status" value="1"/>
</dbReference>
<dbReference type="eggNOG" id="COG0457">
    <property type="taxonomic scope" value="Bacteria"/>
</dbReference>
<evidence type="ECO:0000256" key="3">
    <source>
        <dbReference type="ARBA" id="ARBA00022553"/>
    </source>
</evidence>
<gene>
    <name evidence="12" type="ordered locus">Slin_2255</name>
</gene>
<dbReference type="EMBL" id="CP001769">
    <property type="protein sequence ID" value="ADB38276.1"/>
    <property type="molecule type" value="Genomic_DNA"/>
</dbReference>
<dbReference type="InterPro" id="IPR036890">
    <property type="entry name" value="HATPase_C_sf"/>
</dbReference>
<keyword evidence="13" id="KW-1185">Reference proteome</keyword>
<dbReference type="AlphaFoldDB" id="D2QEM4"/>
<evidence type="ECO:0000256" key="7">
    <source>
        <dbReference type="ARBA" id="ARBA00022840"/>
    </source>
</evidence>
<dbReference type="Pfam" id="PF07568">
    <property type="entry name" value="HisKA_2"/>
    <property type="match status" value="1"/>
</dbReference>
<dbReference type="KEGG" id="sli:Slin_2255"/>
<keyword evidence="5" id="KW-0547">Nucleotide-binding</keyword>
<evidence type="ECO:0000313" key="12">
    <source>
        <dbReference type="EMBL" id="ADB38276.1"/>
    </source>
</evidence>
<keyword evidence="10" id="KW-0472">Membrane</keyword>
<keyword evidence="9" id="KW-0175">Coiled coil</keyword>
<feature type="domain" description="Histidine kinase/HSP90-like ATPase" evidence="11">
    <location>
        <begin position="544"/>
        <end position="645"/>
    </location>
</feature>
<dbReference type="InterPro" id="IPR011990">
    <property type="entry name" value="TPR-like_helical_dom_sf"/>
</dbReference>
<dbReference type="InterPro" id="IPR011495">
    <property type="entry name" value="Sig_transdc_His_kin_sub2_dim/P"/>
</dbReference>
<evidence type="ECO:0000259" key="11">
    <source>
        <dbReference type="SMART" id="SM00387"/>
    </source>
</evidence>
<keyword evidence="6 12" id="KW-0418">Kinase</keyword>
<evidence type="ECO:0000256" key="4">
    <source>
        <dbReference type="ARBA" id="ARBA00022679"/>
    </source>
</evidence>
<dbReference type="EC" id="2.7.13.3" evidence="2"/>